<reference evidence="2 3" key="1">
    <citation type="submission" date="2024-02" db="EMBL/GenBank/DDBJ databases">
        <title>Full genome sequence of Nocardioides kribbensis.</title>
        <authorList>
            <person name="Poletto B.L."/>
            <person name="Silva G."/>
            <person name="Galante D."/>
            <person name="Campos K.R."/>
            <person name="Santos M.B.N."/>
            <person name="Sacchi C.T."/>
        </authorList>
    </citation>
    <scope>NUCLEOTIDE SEQUENCE [LARGE SCALE GENOMIC DNA]</scope>
    <source>
        <strain evidence="2 3">O4R</strain>
    </source>
</reference>
<feature type="compositionally biased region" description="Basic residues" evidence="1">
    <location>
        <begin position="14"/>
        <end position="26"/>
    </location>
</feature>
<evidence type="ECO:0000256" key="1">
    <source>
        <dbReference type="SAM" id="MobiDB-lite"/>
    </source>
</evidence>
<evidence type="ECO:0000313" key="3">
    <source>
        <dbReference type="Proteomes" id="UP001482520"/>
    </source>
</evidence>
<feature type="region of interest" description="Disordered" evidence="1">
    <location>
        <begin position="124"/>
        <end position="191"/>
    </location>
</feature>
<evidence type="ECO:0000313" key="2">
    <source>
        <dbReference type="EMBL" id="MEQ7847741.1"/>
    </source>
</evidence>
<feature type="region of interest" description="Disordered" evidence="1">
    <location>
        <begin position="1"/>
        <end position="26"/>
    </location>
</feature>
<dbReference type="Proteomes" id="UP001482520">
    <property type="component" value="Unassembled WGS sequence"/>
</dbReference>
<keyword evidence="3" id="KW-1185">Reference proteome</keyword>
<protein>
    <submittedName>
        <fullName evidence="2">Uncharacterized protein</fullName>
    </submittedName>
</protein>
<feature type="compositionally biased region" description="Basic and acidic residues" evidence="1">
    <location>
        <begin position="84"/>
        <end position="101"/>
    </location>
</feature>
<feature type="compositionally biased region" description="Basic and acidic residues" evidence="1">
    <location>
        <begin position="1"/>
        <end position="13"/>
    </location>
</feature>
<feature type="compositionally biased region" description="Basic and acidic residues" evidence="1">
    <location>
        <begin position="124"/>
        <end position="141"/>
    </location>
</feature>
<sequence>MAWFKTDDQLPDHRKTRKVRKTHPTKRRDAAPFGIWVLAGAWSNDGFVPLEILEDWDDDAAALAERLVAAGLWHPTTRDGEPGYVFHDWHDQNPAKDDNDPSKSGSFGNHVRWHVQRQLVEPECDHCPKEPDADRGDHRPDIAPISPRFGGDIAPDSETYRGESLPSRPDPTRSRPDPDQQLLVDTSTETDEPDRFEEFWNVYGKKVKRVDAVRKWSKALAKKGVTADLLIAAAGEYVAYEREHNQGGRYIADPSSWLHGERWNDERASRQPPATHQGRAAQWLQLAADLGEPGQPQNLRQIGTGR</sequence>
<gene>
    <name evidence="2" type="ORF">V6R90_10660</name>
</gene>
<dbReference type="EMBL" id="JBEGDP010000010">
    <property type="protein sequence ID" value="MEQ7847741.1"/>
    <property type="molecule type" value="Genomic_DNA"/>
</dbReference>
<dbReference type="RefSeq" id="WP_349804659.1">
    <property type="nucleotide sequence ID" value="NZ_JBEGDP010000010.1"/>
</dbReference>
<comment type="caution">
    <text evidence="2">The sequence shown here is derived from an EMBL/GenBank/DDBJ whole genome shotgun (WGS) entry which is preliminary data.</text>
</comment>
<proteinExistence type="predicted"/>
<name>A0ABV1NZ23_9ACTN</name>
<organism evidence="2 3">
    <name type="scientific">Nocardioides kribbensis</name>
    <dbReference type="NCBI Taxonomy" id="305517"/>
    <lineage>
        <taxon>Bacteria</taxon>
        <taxon>Bacillati</taxon>
        <taxon>Actinomycetota</taxon>
        <taxon>Actinomycetes</taxon>
        <taxon>Propionibacteriales</taxon>
        <taxon>Nocardioidaceae</taxon>
        <taxon>Nocardioides</taxon>
    </lineage>
</organism>
<feature type="region of interest" description="Disordered" evidence="1">
    <location>
        <begin position="84"/>
        <end position="108"/>
    </location>
</feature>
<accession>A0ABV1NZ23</accession>